<dbReference type="Pfam" id="PF16640">
    <property type="entry name" value="Big_3_5"/>
    <property type="match status" value="1"/>
</dbReference>
<keyword evidence="1" id="KW-0732">Signal</keyword>
<evidence type="ECO:0000259" key="2">
    <source>
        <dbReference type="PROSITE" id="PS50835"/>
    </source>
</evidence>
<keyword evidence="4" id="KW-1185">Reference proteome</keyword>
<reference evidence="3" key="1">
    <citation type="submission" date="2019-09" db="EMBL/GenBank/DDBJ databases">
        <authorList>
            <person name="Li J."/>
        </authorList>
    </citation>
    <scope>NUCLEOTIDE SEQUENCE [LARGE SCALE GENOMIC DNA]</scope>
    <source>
        <strain evidence="3">NRBC 14897</strain>
    </source>
</reference>
<feature type="signal peptide" evidence="1">
    <location>
        <begin position="1"/>
        <end position="36"/>
    </location>
</feature>
<feature type="domain" description="Ig-like" evidence="2">
    <location>
        <begin position="652"/>
        <end position="741"/>
    </location>
</feature>
<dbReference type="Gene3D" id="2.60.40.10">
    <property type="entry name" value="Immunoglobulins"/>
    <property type="match status" value="1"/>
</dbReference>
<dbReference type="InterPro" id="IPR013783">
    <property type="entry name" value="Ig-like_fold"/>
</dbReference>
<name>A0A641APX4_9ACTN</name>
<organism evidence="3 4">
    <name type="scientific">Aeromicrobium fastidiosum</name>
    <dbReference type="NCBI Taxonomy" id="52699"/>
    <lineage>
        <taxon>Bacteria</taxon>
        <taxon>Bacillati</taxon>
        <taxon>Actinomycetota</taxon>
        <taxon>Actinomycetes</taxon>
        <taxon>Propionibacteriales</taxon>
        <taxon>Nocardioidaceae</taxon>
        <taxon>Aeromicrobium</taxon>
    </lineage>
</organism>
<evidence type="ECO:0000256" key="1">
    <source>
        <dbReference type="SAM" id="SignalP"/>
    </source>
</evidence>
<dbReference type="SUPFAM" id="SSF48726">
    <property type="entry name" value="Immunoglobulin"/>
    <property type="match status" value="1"/>
</dbReference>
<sequence>MTPTPARLRTTSSLVVALTLVLTTLGLVNTTAPATAADAAPSTDDITQGSVTWGVKESWRKYIGADGSHTGDGASTTNVVVEGNRSWAEAFSFPIESGSYDPETRTTTLDLAGYVHFQSWLGQITPGKYALDTQYSDLSVTISPTEQVIRGTHTGYDRSDPGGELHVDEDVVLAKLDITGGTHTFGPPRTTWAALPTVAGAGAAIYGEGTTIDPVTIDYTGPGGAPDLTEVFDQPGQPVIERGPIWESTSKDYWTAGAARALESSGDGKTLFSYEVTPATDDRLVVTAIDAATMEPIGTPFTYTYPDGSPQYVRSAIDPKTDTLFFVSGGEQTTVRSLIFDRPSGTFESGVVGQLREPVAGHGAVPVGPLVWNAVKGELLVSTGIDSRPDVVTTDDLYRFTRDGSGWKVATSTFSLPTTGEHAAVNEPSTSPLSGTGTDQTVNHSVAVAGDGSYVIAPGNSFAYYDEPNDVLHYWPAFHLTFDGADARVATIDGTDGPESFGTYFGYSEATAGPDGSVYLHNTAEALEDWVRVDVADGTATAGDPAQGTPITPVPSFPSYRVSYLGNALVHDPTHDLTWTTDTGDPDGRVLKLVDDAGTVLASYRVPAFADNYFGINRPIHAGADGSVYVPVKATDTGRYGWQRVTVEGIAPTVTEQPDDVAVELPAGQSSKAVTFTVARDGGGKVQWQRKATGEARYSDIDGATSTTLTVEASPTTDGSLYRAKVGNEASTVASDEAALTVTHGPLFPVQPVDVTTQPDRSASFTAEAIANPGTTSTVWQRKAGGYWTDIPASDDNFVVSATGLTVTQTDVAQSGSQFRLKAISPLGTRYSSVAKLTVTAAEAEAGAISGADLVWTGSEELQVAPPAGGSSYFSAGTSDGTEATYKNTEGNVSVRQVDGSASPLATWATRAAHVAGPSTQTVVVEDGSGRLEADGSASIAWDGSWTVNSYGGMVPFTVTDPVLTVDEDGAGVLRGDLSGYGASMENPTEKTPLVPVADAVIATFDDVTLDSNGFTVAPDYAGVEVDAASSTPQVRTGSDWGSWPQQFVDFQMATGLSSYWYSSGGAADPYKAPSDIVIGDFDVSAQAPAVAPVIVAQPSSFTASVRRAAQFSVGASGTDLAYIWQRKVGSSWVDLSDERSATLALPATSAADDSAQFRVRVSNPAGAVTSTPALLRVKAAATTARIARSKSAQKLGAPTRKRVLLAVRVTSDNGTTPTGRVRFFDGKRRIATVTLTAGRARVRLPRGLSVGTHRIRAVYSPYTAGTSSPATTTTVTVRVKK</sequence>
<dbReference type="GO" id="GO:0005975">
    <property type="term" value="P:carbohydrate metabolic process"/>
    <property type="evidence" value="ECO:0007669"/>
    <property type="project" value="UniProtKB-ARBA"/>
</dbReference>
<comment type="caution">
    <text evidence="3">The sequence shown here is derived from an EMBL/GenBank/DDBJ whole genome shotgun (WGS) entry which is preliminary data.</text>
</comment>
<dbReference type="OrthoDB" id="4986522at2"/>
<feature type="chain" id="PRO_5025035422" description="Ig-like domain-containing protein" evidence="1">
    <location>
        <begin position="37"/>
        <end position="1282"/>
    </location>
</feature>
<gene>
    <name evidence="3" type="ORF">ESP62_002825</name>
</gene>
<dbReference type="PROSITE" id="PS50835">
    <property type="entry name" value="IG_LIKE"/>
    <property type="match status" value="1"/>
</dbReference>
<evidence type="ECO:0000313" key="4">
    <source>
        <dbReference type="Proteomes" id="UP001515100"/>
    </source>
</evidence>
<evidence type="ECO:0000313" key="3">
    <source>
        <dbReference type="EMBL" id="KAA1380154.1"/>
    </source>
</evidence>
<dbReference type="InterPro" id="IPR007110">
    <property type="entry name" value="Ig-like_dom"/>
</dbReference>
<proteinExistence type="predicted"/>
<protein>
    <recommendedName>
        <fullName evidence="2">Ig-like domain-containing protein</fullName>
    </recommendedName>
</protein>
<accession>A0A641APX4</accession>
<dbReference type="InterPro" id="IPR032109">
    <property type="entry name" value="Big_3_5"/>
</dbReference>
<dbReference type="Pfam" id="PF04213">
    <property type="entry name" value="HtaA"/>
    <property type="match status" value="1"/>
</dbReference>
<dbReference type="EMBL" id="SDPP02000001">
    <property type="protein sequence ID" value="KAA1380154.1"/>
    <property type="molecule type" value="Genomic_DNA"/>
</dbReference>
<dbReference type="InterPro" id="IPR036179">
    <property type="entry name" value="Ig-like_dom_sf"/>
</dbReference>
<dbReference type="RefSeq" id="WP_129180349.1">
    <property type="nucleotide sequence ID" value="NZ_JAGIOG010000001.1"/>
</dbReference>
<dbReference type="Proteomes" id="UP001515100">
    <property type="component" value="Unassembled WGS sequence"/>
</dbReference>
<dbReference type="InterPro" id="IPR007331">
    <property type="entry name" value="Htaa"/>
</dbReference>